<dbReference type="GO" id="GO:0005524">
    <property type="term" value="F:ATP binding"/>
    <property type="evidence" value="ECO:0007669"/>
    <property type="project" value="UniProtKB-KW"/>
</dbReference>
<dbReference type="InterPro" id="IPR050153">
    <property type="entry name" value="Metal_Ion_Import_ABC"/>
</dbReference>
<dbReference type="KEGG" id="dno:DNO_0355"/>
<feature type="domain" description="ABC transporter" evidence="10">
    <location>
        <begin position="6"/>
        <end position="218"/>
    </location>
</feature>
<dbReference type="EMBL" id="CP000513">
    <property type="protein sequence ID" value="ABQ13891.1"/>
    <property type="molecule type" value="Genomic_DNA"/>
</dbReference>
<evidence type="ECO:0000256" key="4">
    <source>
        <dbReference type="ARBA" id="ARBA00022833"/>
    </source>
</evidence>
<keyword evidence="7" id="KW-1278">Translocase</keyword>
<dbReference type="RefSeq" id="WP_012030698.1">
    <property type="nucleotide sequence ID" value="NC_009446.1"/>
</dbReference>
<evidence type="ECO:0000256" key="5">
    <source>
        <dbReference type="ARBA" id="ARBA00022840"/>
    </source>
</evidence>
<keyword evidence="5 11" id="KW-0067">ATP-binding</keyword>
<dbReference type="PANTHER" id="PTHR42734">
    <property type="entry name" value="METAL TRANSPORT SYSTEM ATP-BINDING PROTEIN TM_0124-RELATED"/>
    <property type="match status" value="1"/>
</dbReference>
<keyword evidence="8" id="KW-0406">Ion transport</keyword>
<evidence type="ECO:0000256" key="2">
    <source>
        <dbReference type="ARBA" id="ARBA00022475"/>
    </source>
</evidence>
<dbReference type="OrthoDB" id="9780942at2"/>
<dbReference type="GO" id="GO:0006829">
    <property type="term" value="P:zinc ion transport"/>
    <property type="evidence" value="ECO:0007669"/>
    <property type="project" value="UniProtKB-KW"/>
</dbReference>
<reference evidence="11 12" key="1">
    <citation type="journal article" date="2007" name="Nat. Biotechnol.">
        <title>Genome sequence and identification of candidate vaccine antigens from the animal pathogen Dichelobacter nodosus.</title>
        <authorList>
            <person name="Myers G.S."/>
            <person name="Parker D."/>
            <person name="Al-Hasani K."/>
            <person name="Kennan R.M."/>
            <person name="Seemann T."/>
            <person name="Ren Q."/>
            <person name="Badger J.H."/>
            <person name="Selengut J.D."/>
            <person name="Deboy R.T."/>
            <person name="Tettelin H."/>
            <person name="Boyce J.D."/>
            <person name="McCarl V.P."/>
            <person name="Han X."/>
            <person name="Nelson W.C."/>
            <person name="Madupu R."/>
            <person name="Mohamoud Y."/>
            <person name="Holley T."/>
            <person name="Fedorova N."/>
            <person name="Khouri H."/>
            <person name="Bottomley S.P."/>
            <person name="Whittington R.J."/>
            <person name="Adler B."/>
            <person name="Songer J.G."/>
            <person name="Rood J.I."/>
            <person name="Paulsen I.T."/>
        </authorList>
    </citation>
    <scope>NUCLEOTIDE SEQUENCE [LARGE SCALE GENOMIC DNA]</scope>
    <source>
        <strain evidence="11 12">VCS1703A</strain>
    </source>
</reference>
<dbReference type="HOGENOM" id="CLU_000604_1_11_6"/>
<name>A5EW33_DICNV</name>
<dbReference type="STRING" id="246195.DNO_0355"/>
<evidence type="ECO:0000256" key="3">
    <source>
        <dbReference type="ARBA" id="ARBA00022741"/>
    </source>
</evidence>
<gene>
    <name evidence="11" type="ordered locus">DNO_0355</name>
</gene>
<dbReference type="SUPFAM" id="SSF52540">
    <property type="entry name" value="P-loop containing nucleoside triphosphate hydrolases"/>
    <property type="match status" value="1"/>
</dbReference>
<keyword evidence="1" id="KW-0813">Transport</keyword>
<dbReference type="GO" id="GO:0016887">
    <property type="term" value="F:ATP hydrolysis activity"/>
    <property type="evidence" value="ECO:0007669"/>
    <property type="project" value="InterPro"/>
</dbReference>
<dbReference type="Gene3D" id="3.40.50.300">
    <property type="entry name" value="P-loop containing nucleotide triphosphate hydrolases"/>
    <property type="match status" value="1"/>
</dbReference>
<evidence type="ECO:0000259" key="10">
    <source>
        <dbReference type="PROSITE" id="PS50893"/>
    </source>
</evidence>
<keyword evidence="9" id="KW-0472">Membrane</keyword>
<dbReference type="AlphaFoldDB" id="A5EW33"/>
<evidence type="ECO:0000256" key="6">
    <source>
        <dbReference type="ARBA" id="ARBA00022906"/>
    </source>
</evidence>
<dbReference type="eggNOG" id="COG1121">
    <property type="taxonomic scope" value="Bacteria"/>
</dbReference>
<dbReference type="InterPro" id="IPR003593">
    <property type="entry name" value="AAA+_ATPase"/>
</dbReference>
<evidence type="ECO:0000256" key="1">
    <source>
        <dbReference type="ARBA" id="ARBA00022448"/>
    </source>
</evidence>
<keyword evidence="12" id="KW-1185">Reference proteome</keyword>
<accession>A5EW33</accession>
<sequence>MAQPLITVSNLDYCIRGRSILHNITLEITAGTLLTIVGPNGAGKSTLLKLILGQLAPSSGNIKRKKALKMAYLPQKFQPPADLPISMRRFLRDIPNADKADILQTLSIQHLLDTPLQMLSGGETQRLLLARAFLLQPDLIVLDEPAAGIDPTAIDHYYAVIRAMQLRYQCAIVMVSHDLHLVMAASDRVICINRHICCQGHPQEIMHHPEFVHLSEHTIGFYSHHHQHTHL</sequence>
<keyword evidence="3" id="KW-0547">Nucleotide-binding</keyword>
<evidence type="ECO:0000256" key="8">
    <source>
        <dbReference type="ARBA" id="ARBA00023065"/>
    </source>
</evidence>
<dbReference type="GO" id="GO:0010043">
    <property type="term" value="P:response to zinc ion"/>
    <property type="evidence" value="ECO:0007669"/>
    <property type="project" value="TreeGrafter"/>
</dbReference>
<dbReference type="Pfam" id="PF00005">
    <property type="entry name" value="ABC_tran"/>
    <property type="match status" value="1"/>
</dbReference>
<dbReference type="Proteomes" id="UP000000248">
    <property type="component" value="Chromosome"/>
</dbReference>
<keyword evidence="4" id="KW-0862">Zinc</keyword>
<proteinExistence type="predicted"/>
<dbReference type="InterPro" id="IPR003439">
    <property type="entry name" value="ABC_transporter-like_ATP-bd"/>
</dbReference>
<keyword evidence="2" id="KW-1003">Cell membrane</keyword>
<evidence type="ECO:0000313" key="12">
    <source>
        <dbReference type="Proteomes" id="UP000000248"/>
    </source>
</evidence>
<keyword evidence="6" id="KW-0864">Zinc transport</keyword>
<organism evidence="11 12">
    <name type="scientific">Dichelobacter nodosus (strain VCS1703A)</name>
    <dbReference type="NCBI Taxonomy" id="246195"/>
    <lineage>
        <taxon>Bacteria</taxon>
        <taxon>Pseudomonadati</taxon>
        <taxon>Pseudomonadota</taxon>
        <taxon>Gammaproteobacteria</taxon>
        <taxon>Cardiobacteriales</taxon>
        <taxon>Cardiobacteriaceae</taxon>
        <taxon>Dichelobacter</taxon>
    </lineage>
</organism>
<dbReference type="SMART" id="SM00382">
    <property type="entry name" value="AAA"/>
    <property type="match status" value="1"/>
</dbReference>
<dbReference type="PANTHER" id="PTHR42734:SF9">
    <property type="entry name" value="ZINC IMPORT ATP-BINDING PROTEIN ZNUC"/>
    <property type="match status" value="1"/>
</dbReference>
<evidence type="ECO:0000256" key="7">
    <source>
        <dbReference type="ARBA" id="ARBA00022967"/>
    </source>
</evidence>
<evidence type="ECO:0000256" key="9">
    <source>
        <dbReference type="ARBA" id="ARBA00023136"/>
    </source>
</evidence>
<dbReference type="PROSITE" id="PS50893">
    <property type="entry name" value="ABC_TRANSPORTER_2"/>
    <property type="match status" value="1"/>
</dbReference>
<dbReference type="InterPro" id="IPR027417">
    <property type="entry name" value="P-loop_NTPase"/>
</dbReference>
<evidence type="ECO:0000313" key="11">
    <source>
        <dbReference type="EMBL" id="ABQ13891.1"/>
    </source>
</evidence>
<protein>
    <submittedName>
        <fullName evidence="11">Zinc uptake system ATP-binding protein</fullName>
    </submittedName>
</protein>